<reference evidence="1 2" key="1">
    <citation type="submission" date="2019-05" db="EMBL/GenBank/DDBJ databases">
        <title>Another draft genome of Portunus trituberculatus and its Hox gene families provides insights of decapod evolution.</title>
        <authorList>
            <person name="Jeong J.-H."/>
            <person name="Song I."/>
            <person name="Kim S."/>
            <person name="Choi T."/>
            <person name="Kim D."/>
            <person name="Ryu S."/>
            <person name="Kim W."/>
        </authorList>
    </citation>
    <scope>NUCLEOTIDE SEQUENCE [LARGE SCALE GENOMIC DNA]</scope>
    <source>
        <tissue evidence="1">Muscle</tissue>
    </source>
</reference>
<gene>
    <name evidence="1" type="ORF">E2C01_054327</name>
</gene>
<dbReference type="AlphaFoldDB" id="A0A5B7GTF0"/>
<dbReference type="EMBL" id="VSRR010017360">
    <property type="protein sequence ID" value="MPC60288.1"/>
    <property type="molecule type" value="Genomic_DNA"/>
</dbReference>
<comment type="caution">
    <text evidence="1">The sequence shown here is derived from an EMBL/GenBank/DDBJ whole genome shotgun (WGS) entry which is preliminary data.</text>
</comment>
<accession>A0A5B7GTF0</accession>
<keyword evidence="2" id="KW-1185">Reference proteome</keyword>
<protein>
    <submittedName>
        <fullName evidence="1">Uncharacterized protein</fullName>
    </submittedName>
</protein>
<evidence type="ECO:0000313" key="1">
    <source>
        <dbReference type="EMBL" id="MPC60288.1"/>
    </source>
</evidence>
<name>A0A5B7GTF0_PORTR</name>
<evidence type="ECO:0000313" key="2">
    <source>
        <dbReference type="Proteomes" id="UP000324222"/>
    </source>
</evidence>
<sequence length="164" mass="18204">MALGSRMVREVMVWKVAQGGDGCSPHPPHSIPSLIPMLSLLFPSTFLGSHSAPYHFPTSLYVVPSLCLYASSRSRHPFSPRLRLVLSRLLPWDAVRSHRTMAGPTPRTPITSGCHCCSRSSFLRHYYGLLVVSASLRRLQYTDPAAYFPAKIRAPSLQLLSTSR</sequence>
<organism evidence="1 2">
    <name type="scientific">Portunus trituberculatus</name>
    <name type="common">Swimming crab</name>
    <name type="synonym">Neptunus trituberculatus</name>
    <dbReference type="NCBI Taxonomy" id="210409"/>
    <lineage>
        <taxon>Eukaryota</taxon>
        <taxon>Metazoa</taxon>
        <taxon>Ecdysozoa</taxon>
        <taxon>Arthropoda</taxon>
        <taxon>Crustacea</taxon>
        <taxon>Multicrustacea</taxon>
        <taxon>Malacostraca</taxon>
        <taxon>Eumalacostraca</taxon>
        <taxon>Eucarida</taxon>
        <taxon>Decapoda</taxon>
        <taxon>Pleocyemata</taxon>
        <taxon>Brachyura</taxon>
        <taxon>Eubrachyura</taxon>
        <taxon>Portunoidea</taxon>
        <taxon>Portunidae</taxon>
        <taxon>Portuninae</taxon>
        <taxon>Portunus</taxon>
    </lineage>
</organism>
<dbReference type="Proteomes" id="UP000324222">
    <property type="component" value="Unassembled WGS sequence"/>
</dbReference>
<proteinExistence type="predicted"/>